<accession>A0A9N7TWA4</accession>
<dbReference type="EMBL" id="CADEAL010000433">
    <property type="protein sequence ID" value="CAB1420069.1"/>
    <property type="molecule type" value="Genomic_DNA"/>
</dbReference>
<dbReference type="AlphaFoldDB" id="A0A9N7TWA4"/>
<evidence type="ECO:0000313" key="2">
    <source>
        <dbReference type="Proteomes" id="UP001153269"/>
    </source>
</evidence>
<reference evidence="1" key="1">
    <citation type="submission" date="2020-03" db="EMBL/GenBank/DDBJ databases">
        <authorList>
            <person name="Weist P."/>
        </authorList>
    </citation>
    <scope>NUCLEOTIDE SEQUENCE</scope>
</reference>
<keyword evidence="2" id="KW-1185">Reference proteome</keyword>
<proteinExistence type="predicted"/>
<dbReference type="Proteomes" id="UP001153269">
    <property type="component" value="Unassembled WGS sequence"/>
</dbReference>
<protein>
    <submittedName>
        <fullName evidence="1">Uncharacterized protein</fullName>
    </submittedName>
</protein>
<name>A0A9N7TWA4_PLEPL</name>
<sequence length="221" mass="24803">MNQQRLSLHHPFPQWQNRLQSVWLRHSLSFLQSPAVDTDTSGVSQHVPLCLPLLPLPLNSYPSPFTTLKQLSNRAGTELCLLPSVPSIFCSSPLFLWFPLTDSNLAAELHTLQGVSAGQQPHHGDTRESRTAVFFFHFPPLANLQEYSAPFATGENTCPSHAEADESEATFRHRARIHLCGCRQEENDSGRPTGLFCSHTHPFVLLLRRHLVMPPLLIDTE</sequence>
<evidence type="ECO:0000313" key="1">
    <source>
        <dbReference type="EMBL" id="CAB1420069.1"/>
    </source>
</evidence>
<comment type="caution">
    <text evidence="1">The sequence shown here is derived from an EMBL/GenBank/DDBJ whole genome shotgun (WGS) entry which is preliminary data.</text>
</comment>
<gene>
    <name evidence="1" type="ORF">PLEPLA_LOCUS7944</name>
</gene>
<organism evidence="1 2">
    <name type="scientific">Pleuronectes platessa</name>
    <name type="common">European plaice</name>
    <dbReference type="NCBI Taxonomy" id="8262"/>
    <lineage>
        <taxon>Eukaryota</taxon>
        <taxon>Metazoa</taxon>
        <taxon>Chordata</taxon>
        <taxon>Craniata</taxon>
        <taxon>Vertebrata</taxon>
        <taxon>Euteleostomi</taxon>
        <taxon>Actinopterygii</taxon>
        <taxon>Neopterygii</taxon>
        <taxon>Teleostei</taxon>
        <taxon>Neoteleostei</taxon>
        <taxon>Acanthomorphata</taxon>
        <taxon>Carangaria</taxon>
        <taxon>Pleuronectiformes</taxon>
        <taxon>Pleuronectoidei</taxon>
        <taxon>Pleuronectidae</taxon>
        <taxon>Pleuronectes</taxon>
    </lineage>
</organism>